<gene>
    <name evidence="5" type="primary">darP</name>
    <name evidence="6" type="ORF">Llan_2405</name>
</gene>
<keyword evidence="4 5" id="KW-0694">RNA-binding</keyword>
<dbReference type="Proteomes" id="UP000054869">
    <property type="component" value="Unassembled WGS sequence"/>
</dbReference>
<reference evidence="6 7" key="1">
    <citation type="submission" date="2015-11" db="EMBL/GenBank/DDBJ databases">
        <title>Genomic analysis of 38 Legionella species identifies large and diverse effector repertoires.</title>
        <authorList>
            <person name="Burstein D."/>
            <person name="Amaro F."/>
            <person name="Zusman T."/>
            <person name="Lifshitz Z."/>
            <person name="Cohen O."/>
            <person name="Gilbert J.A."/>
            <person name="Pupko T."/>
            <person name="Shuman H.A."/>
            <person name="Segal G."/>
        </authorList>
    </citation>
    <scope>NUCLEOTIDE SEQUENCE [LARGE SCALE GENOMIC DNA]</scope>
    <source>
        <strain evidence="6 7">ATCC 49751</strain>
    </source>
</reference>
<evidence type="ECO:0000256" key="5">
    <source>
        <dbReference type="HAMAP-Rule" id="MF_00765"/>
    </source>
</evidence>
<evidence type="ECO:0000313" key="7">
    <source>
        <dbReference type="Proteomes" id="UP000054869"/>
    </source>
</evidence>
<keyword evidence="2 5" id="KW-0690">Ribosome biogenesis</keyword>
<organism evidence="6 7">
    <name type="scientific">Legionella lansingensis</name>
    <dbReference type="NCBI Taxonomy" id="45067"/>
    <lineage>
        <taxon>Bacteria</taxon>
        <taxon>Pseudomonadati</taxon>
        <taxon>Pseudomonadota</taxon>
        <taxon>Gammaproteobacteria</taxon>
        <taxon>Legionellales</taxon>
        <taxon>Legionellaceae</taxon>
        <taxon>Legionella</taxon>
    </lineage>
</organism>
<accession>A0A0W0VFD2</accession>
<evidence type="ECO:0000256" key="3">
    <source>
        <dbReference type="ARBA" id="ARBA00022730"/>
    </source>
</evidence>
<dbReference type="AlphaFoldDB" id="A0A0W0VFD2"/>
<dbReference type="RefSeq" id="WP_028372510.1">
    <property type="nucleotide sequence ID" value="NZ_CAAAJD010000004.1"/>
</dbReference>
<comment type="similarity">
    <text evidence="5">Belongs to the DarP family.</text>
</comment>
<evidence type="ECO:0000256" key="1">
    <source>
        <dbReference type="ARBA" id="ARBA00022490"/>
    </source>
</evidence>
<dbReference type="GO" id="GO:0005829">
    <property type="term" value="C:cytosol"/>
    <property type="evidence" value="ECO:0007669"/>
    <property type="project" value="TreeGrafter"/>
</dbReference>
<dbReference type="eggNOG" id="COG3028">
    <property type="taxonomic scope" value="Bacteria"/>
</dbReference>
<dbReference type="SUPFAM" id="SSF158710">
    <property type="entry name" value="PSPTO4464-like"/>
    <property type="match status" value="1"/>
</dbReference>
<name>A0A0W0VFD2_9GAMM</name>
<evidence type="ECO:0000313" key="6">
    <source>
        <dbReference type="EMBL" id="KTD18802.1"/>
    </source>
</evidence>
<dbReference type="STRING" id="45067.Llan_2405"/>
<dbReference type="PIRSF" id="PIRSF016183">
    <property type="entry name" value="UCP016183"/>
    <property type="match status" value="1"/>
</dbReference>
<keyword evidence="7" id="KW-1185">Reference proteome</keyword>
<evidence type="ECO:0000256" key="4">
    <source>
        <dbReference type="ARBA" id="ARBA00022884"/>
    </source>
</evidence>
<dbReference type="EMBL" id="LNYI01000057">
    <property type="protein sequence ID" value="KTD18802.1"/>
    <property type="molecule type" value="Genomic_DNA"/>
</dbReference>
<dbReference type="Pfam" id="PF04751">
    <property type="entry name" value="DarP"/>
    <property type="match status" value="1"/>
</dbReference>
<evidence type="ECO:0000256" key="2">
    <source>
        <dbReference type="ARBA" id="ARBA00022517"/>
    </source>
</evidence>
<dbReference type="Gene3D" id="1.10.60.30">
    <property type="entry name" value="PSPTO4464-like domains"/>
    <property type="match status" value="2"/>
</dbReference>
<comment type="function">
    <text evidence="5">Member of a network of 50S ribosomal subunit biogenesis factors which assembles along the 30S-50S interface, preventing incorrect 23S rRNA structures from forming. Promotes peptidyl transferase center (PTC) maturation.</text>
</comment>
<dbReference type="GO" id="GO:0019843">
    <property type="term" value="F:rRNA binding"/>
    <property type="evidence" value="ECO:0007669"/>
    <property type="project" value="UniProtKB-UniRule"/>
</dbReference>
<dbReference type="NCBIfam" id="NF003593">
    <property type="entry name" value="PRK05255.1-1"/>
    <property type="match status" value="1"/>
</dbReference>
<comment type="subcellular location">
    <subcellularLocation>
        <location evidence="5">Cytoplasm</location>
    </subcellularLocation>
    <text evidence="5">Associates with late stage pre-50S ribosomal subunits.</text>
</comment>
<dbReference type="CDD" id="cd16331">
    <property type="entry name" value="YjgA-like"/>
    <property type="match status" value="1"/>
</dbReference>
<protein>
    <recommendedName>
        <fullName evidence="5">Dual-action ribosomal maturation protein DarP</fullName>
    </recommendedName>
    <alternativeName>
        <fullName evidence="5">Large ribosomal subunit assembly factor DarP</fullName>
    </alternativeName>
</protein>
<dbReference type="GO" id="GO:0043022">
    <property type="term" value="F:ribosome binding"/>
    <property type="evidence" value="ECO:0007669"/>
    <property type="project" value="UniProtKB-UniRule"/>
</dbReference>
<sequence>MEESKSKSQKKRDADALQKIGVKLIALSSNKLDTLPLPANLRQAIMDAKTIKSHGAIRRQAQLIGKLMRAADSEAILTAYQSIVAEDSAQTAAFHDLEEWRERLIDDEGNEALTEFLSIYQPADMQQLRQLIKKAKEERITNKSSGAAKALFRFLRSCL</sequence>
<dbReference type="PANTHER" id="PTHR38101">
    <property type="entry name" value="UPF0307 PROTEIN YJGA"/>
    <property type="match status" value="1"/>
</dbReference>
<dbReference type="InterPro" id="IPR006839">
    <property type="entry name" value="DarP"/>
</dbReference>
<keyword evidence="3 5" id="KW-0699">rRNA-binding</keyword>
<dbReference type="OrthoDB" id="5293604at2"/>
<comment type="caution">
    <text evidence="6">The sequence shown here is derived from an EMBL/GenBank/DDBJ whole genome shotgun (WGS) entry which is preliminary data.</text>
</comment>
<dbReference type="GO" id="GO:1902626">
    <property type="term" value="P:assembly of large subunit precursor of preribosome"/>
    <property type="evidence" value="ECO:0007669"/>
    <property type="project" value="UniProtKB-UniRule"/>
</dbReference>
<dbReference type="HAMAP" id="MF_00765">
    <property type="entry name" value="DarP"/>
    <property type="match status" value="1"/>
</dbReference>
<dbReference type="InterPro" id="IPR023153">
    <property type="entry name" value="DarP_sf"/>
</dbReference>
<keyword evidence="1 5" id="KW-0963">Cytoplasm</keyword>
<dbReference type="PANTHER" id="PTHR38101:SF1">
    <property type="entry name" value="UPF0307 PROTEIN YJGA"/>
    <property type="match status" value="1"/>
</dbReference>
<dbReference type="PATRIC" id="fig|45067.4.peg.2525"/>
<proteinExistence type="inferred from homology"/>